<evidence type="ECO:0000313" key="3">
    <source>
        <dbReference type="Proteomes" id="UP000236723"/>
    </source>
</evidence>
<evidence type="ECO:0008006" key="4">
    <source>
        <dbReference type="Google" id="ProtNLM"/>
    </source>
</evidence>
<keyword evidence="1" id="KW-0732">Signal</keyword>
<dbReference type="InterPro" id="IPR009003">
    <property type="entry name" value="Peptidase_S1_PA"/>
</dbReference>
<gene>
    <name evidence="2" type="ORF">SAMN04489712_113128</name>
</gene>
<dbReference type="RefSeq" id="WP_103941133.1">
    <property type="nucleotide sequence ID" value="NZ_FNVO01000013.1"/>
</dbReference>
<evidence type="ECO:0000313" key="2">
    <source>
        <dbReference type="EMBL" id="SEG80673.1"/>
    </source>
</evidence>
<name>A0A1H6D793_9ACTN</name>
<accession>A0A1H6D793</accession>
<dbReference type="EMBL" id="FNVO01000013">
    <property type="protein sequence ID" value="SEG80673.1"/>
    <property type="molecule type" value="Genomic_DNA"/>
</dbReference>
<reference evidence="3" key="1">
    <citation type="submission" date="2016-10" db="EMBL/GenBank/DDBJ databases">
        <authorList>
            <person name="Varghese N."/>
            <person name="Submissions S."/>
        </authorList>
    </citation>
    <scope>NUCLEOTIDE SEQUENCE [LARGE SCALE GENOMIC DNA]</scope>
    <source>
        <strain evidence="3">DSM 43163</strain>
    </source>
</reference>
<dbReference type="Proteomes" id="UP000236723">
    <property type="component" value="Unassembled WGS sequence"/>
</dbReference>
<keyword evidence="3" id="KW-1185">Reference proteome</keyword>
<proteinExistence type="predicted"/>
<dbReference type="OrthoDB" id="3688273at2"/>
<sequence>MKVVSRAGVTSPRIVRRAAVALAAVLVATATGGMPAVLAQAPDKDLTTKAIKQTGSVPGGFASWKELLAFQDKLVNAADRITAAARSGGGSGYAGVVLAPEDRELRLYWKGRPSRSIDALVTGLRRDVPIRTISARHSARQLSAEAAKLTRRAGGRITAVAPTPDGSGLTVSGPEIESARAAAEEVSVPVTVQRGVRPALATRWNDSAPWWGGAAWRNAANGGGCSTGFAVLHAGVTKMLSAGHCAAVGNTATDPTGEVMGAVSNDDDARDVLLINARSAGRVFNNQIGNTSNEFSNPVIGTIGSYVGLWVCTSGAYSGTNCNIQVKQTGVNIWVGYWINNTVMAEQAAHTNAVGQGDSGGAVEVVNSSNTAQVYAAGVNTAIDTGTSVPCTGYVTSGRTCAWRMYYSPWSNAVAAFGVSIVTG</sequence>
<dbReference type="InterPro" id="IPR043504">
    <property type="entry name" value="Peptidase_S1_PA_chymotrypsin"/>
</dbReference>
<dbReference type="Gene3D" id="2.40.10.10">
    <property type="entry name" value="Trypsin-like serine proteases"/>
    <property type="match status" value="2"/>
</dbReference>
<dbReference type="AlphaFoldDB" id="A0A1H6D793"/>
<organism evidence="2 3">
    <name type="scientific">Thermomonospora echinospora</name>
    <dbReference type="NCBI Taxonomy" id="1992"/>
    <lineage>
        <taxon>Bacteria</taxon>
        <taxon>Bacillati</taxon>
        <taxon>Actinomycetota</taxon>
        <taxon>Actinomycetes</taxon>
        <taxon>Streptosporangiales</taxon>
        <taxon>Thermomonosporaceae</taxon>
        <taxon>Thermomonospora</taxon>
    </lineage>
</organism>
<evidence type="ECO:0000256" key="1">
    <source>
        <dbReference type="SAM" id="SignalP"/>
    </source>
</evidence>
<dbReference type="SUPFAM" id="SSF50494">
    <property type="entry name" value="Trypsin-like serine proteases"/>
    <property type="match status" value="1"/>
</dbReference>
<protein>
    <recommendedName>
        <fullName evidence="4">Streptogrisin C</fullName>
    </recommendedName>
</protein>
<feature type="chain" id="PRO_5038750446" description="Streptogrisin C" evidence="1">
    <location>
        <begin position="40"/>
        <end position="424"/>
    </location>
</feature>
<feature type="signal peptide" evidence="1">
    <location>
        <begin position="1"/>
        <end position="39"/>
    </location>
</feature>